<keyword evidence="3" id="KW-1185">Reference proteome</keyword>
<accession>A0ABN8RET9</accession>
<dbReference type="Proteomes" id="UP001159405">
    <property type="component" value="Unassembled WGS sequence"/>
</dbReference>
<dbReference type="EMBL" id="CALNXK010000216">
    <property type="protein sequence ID" value="CAH3176748.1"/>
    <property type="molecule type" value="Genomic_DNA"/>
</dbReference>
<feature type="signal peptide" evidence="1">
    <location>
        <begin position="1"/>
        <end position="22"/>
    </location>
</feature>
<evidence type="ECO:0000313" key="3">
    <source>
        <dbReference type="Proteomes" id="UP001159405"/>
    </source>
</evidence>
<name>A0ABN8RET9_9CNID</name>
<comment type="caution">
    <text evidence="2">The sequence shown here is derived from an EMBL/GenBank/DDBJ whole genome shotgun (WGS) entry which is preliminary data.</text>
</comment>
<feature type="chain" id="PRO_5045233276" evidence="1">
    <location>
        <begin position="23"/>
        <end position="240"/>
    </location>
</feature>
<sequence length="240" mass="27314">MASISLLLLVSFLCITIHGCFGGYTPTVNTTFSPTAPRLPCEYAAIGKCNHEFKNVFLIANRRAIYGGRTQSLKDKKNVYCQALQTFMDCLWKSLKKCPGGTWLAQYSLVVLEHGVMDKKCAVCRRHRVRKLEKALHGKRKKLLPLKKNHCCCSYPGHDTCRACARFVHRKCVKRFLDKMTQDSNMCHDVQEFIACYIEEGDPKKSSCGLERIVKNFSRLCGQLGKQMLREDEIHPGLMC</sequence>
<keyword evidence="1" id="KW-0732">Signal</keyword>
<evidence type="ECO:0000313" key="2">
    <source>
        <dbReference type="EMBL" id="CAH3176748.1"/>
    </source>
</evidence>
<gene>
    <name evidence="2" type="ORF">PLOB_00018401</name>
</gene>
<organism evidence="2 3">
    <name type="scientific">Porites lobata</name>
    <dbReference type="NCBI Taxonomy" id="104759"/>
    <lineage>
        <taxon>Eukaryota</taxon>
        <taxon>Metazoa</taxon>
        <taxon>Cnidaria</taxon>
        <taxon>Anthozoa</taxon>
        <taxon>Hexacorallia</taxon>
        <taxon>Scleractinia</taxon>
        <taxon>Fungiina</taxon>
        <taxon>Poritidae</taxon>
        <taxon>Porites</taxon>
    </lineage>
</organism>
<evidence type="ECO:0000256" key="1">
    <source>
        <dbReference type="SAM" id="SignalP"/>
    </source>
</evidence>
<protein>
    <submittedName>
        <fullName evidence="2">Uncharacterized protein</fullName>
    </submittedName>
</protein>
<proteinExistence type="predicted"/>
<reference evidence="2 3" key="1">
    <citation type="submission" date="2022-05" db="EMBL/GenBank/DDBJ databases">
        <authorList>
            <consortium name="Genoscope - CEA"/>
            <person name="William W."/>
        </authorList>
    </citation>
    <scope>NUCLEOTIDE SEQUENCE [LARGE SCALE GENOMIC DNA]</scope>
</reference>